<evidence type="ECO:0000256" key="6">
    <source>
        <dbReference type="ARBA" id="ARBA00022989"/>
    </source>
</evidence>
<keyword evidence="5 10" id="KW-0276">Fatty acid metabolism</keyword>
<dbReference type="PANTHER" id="PTHR11157:SF164">
    <property type="entry name" value="ELONGATION OF VERY LONG CHAIN FATTY ACIDS PROTEIN"/>
    <property type="match status" value="1"/>
</dbReference>
<evidence type="ECO:0000256" key="2">
    <source>
        <dbReference type="ARBA" id="ARBA00022516"/>
    </source>
</evidence>
<keyword evidence="3 10" id="KW-0808">Transferase</keyword>
<dbReference type="GO" id="GO:0009922">
    <property type="term" value="F:fatty acid elongase activity"/>
    <property type="evidence" value="ECO:0007669"/>
    <property type="project" value="UniProtKB-EC"/>
</dbReference>
<accession>A0A1J1HLA5</accession>
<feature type="transmembrane region" description="Helical" evidence="10">
    <location>
        <begin position="202"/>
        <end position="221"/>
    </location>
</feature>
<dbReference type="EC" id="2.3.1.199" evidence="10"/>
<keyword evidence="2 10" id="KW-0444">Lipid biosynthesis</keyword>
<name>A0A1J1HLA5_9DIPT</name>
<feature type="transmembrane region" description="Helical" evidence="10">
    <location>
        <begin position="106"/>
        <end position="127"/>
    </location>
</feature>
<dbReference type="PANTHER" id="PTHR11157">
    <property type="entry name" value="FATTY ACID ACYL TRANSFERASE-RELATED"/>
    <property type="match status" value="1"/>
</dbReference>
<dbReference type="AlphaFoldDB" id="A0A1J1HLA5"/>
<evidence type="ECO:0000256" key="7">
    <source>
        <dbReference type="ARBA" id="ARBA00023098"/>
    </source>
</evidence>
<gene>
    <name evidence="11" type="ORF">CLUMA_CG001034</name>
</gene>
<evidence type="ECO:0000256" key="10">
    <source>
        <dbReference type="RuleBase" id="RU361115"/>
    </source>
</evidence>
<dbReference type="GO" id="GO:0034625">
    <property type="term" value="P:fatty acid elongation, monounsaturated fatty acid"/>
    <property type="evidence" value="ECO:0007669"/>
    <property type="project" value="TreeGrafter"/>
</dbReference>
<comment type="caution">
    <text evidence="10">Lacks conserved residue(s) required for the propagation of feature annotation.</text>
</comment>
<comment type="catalytic activity">
    <reaction evidence="10">
        <text>a very-long-chain acyl-CoA + malonyl-CoA + H(+) = a very-long-chain 3-oxoacyl-CoA + CO2 + CoA</text>
        <dbReference type="Rhea" id="RHEA:32727"/>
        <dbReference type="ChEBI" id="CHEBI:15378"/>
        <dbReference type="ChEBI" id="CHEBI:16526"/>
        <dbReference type="ChEBI" id="CHEBI:57287"/>
        <dbReference type="ChEBI" id="CHEBI:57384"/>
        <dbReference type="ChEBI" id="CHEBI:90725"/>
        <dbReference type="ChEBI" id="CHEBI:90736"/>
        <dbReference type="EC" id="2.3.1.199"/>
    </reaction>
</comment>
<dbReference type="EMBL" id="CVRI01000004">
    <property type="protein sequence ID" value="CRK87230.1"/>
    <property type="molecule type" value="Genomic_DNA"/>
</dbReference>
<protein>
    <recommendedName>
        <fullName evidence="10">Elongation of very long chain fatty acids protein</fullName>
        <ecNumber evidence="10">2.3.1.199</ecNumber>
    </recommendedName>
    <alternativeName>
        <fullName evidence="10">Very-long-chain 3-oxoacyl-CoA synthase</fullName>
    </alternativeName>
</protein>
<feature type="transmembrane region" description="Helical" evidence="10">
    <location>
        <begin position="470"/>
        <end position="495"/>
    </location>
</feature>
<evidence type="ECO:0000256" key="1">
    <source>
        <dbReference type="ARBA" id="ARBA00004141"/>
    </source>
</evidence>
<dbReference type="Pfam" id="PF01151">
    <property type="entry name" value="ELO"/>
    <property type="match status" value="2"/>
</dbReference>
<organism evidence="11 12">
    <name type="scientific">Clunio marinus</name>
    <dbReference type="NCBI Taxonomy" id="568069"/>
    <lineage>
        <taxon>Eukaryota</taxon>
        <taxon>Metazoa</taxon>
        <taxon>Ecdysozoa</taxon>
        <taxon>Arthropoda</taxon>
        <taxon>Hexapoda</taxon>
        <taxon>Insecta</taxon>
        <taxon>Pterygota</taxon>
        <taxon>Neoptera</taxon>
        <taxon>Endopterygota</taxon>
        <taxon>Diptera</taxon>
        <taxon>Nematocera</taxon>
        <taxon>Chironomoidea</taxon>
        <taxon>Chironomidae</taxon>
        <taxon>Clunio</taxon>
    </lineage>
</organism>
<dbReference type="GO" id="GO:0030148">
    <property type="term" value="P:sphingolipid biosynthetic process"/>
    <property type="evidence" value="ECO:0007669"/>
    <property type="project" value="TreeGrafter"/>
</dbReference>
<keyword evidence="12" id="KW-1185">Reference proteome</keyword>
<evidence type="ECO:0000256" key="8">
    <source>
        <dbReference type="ARBA" id="ARBA00023136"/>
    </source>
</evidence>
<proteinExistence type="inferred from homology"/>
<feature type="transmembrane region" description="Helical" evidence="10">
    <location>
        <begin position="55"/>
        <end position="74"/>
    </location>
</feature>
<feature type="transmembrane region" description="Helical" evidence="10">
    <location>
        <begin position="295"/>
        <end position="319"/>
    </location>
</feature>
<feature type="transmembrane region" description="Helical" evidence="10">
    <location>
        <begin position="20"/>
        <end position="43"/>
    </location>
</feature>
<evidence type="ECO:0000256" key="4">
    <source>
        <dbReference type="ARBA" id="ARBA00022692"/>
    </source>
</evidence>
<comment type="subcellular location">
    <subcellularLocation>
        <location evidence="1">Membrane</location>
        <topology evidence="1">Multi-pass membrane protein</topology>
    </subcellularLocation>
</comment>
<keyword evidence="6 10" id="KW-1133">Transmembrane helix</keyword>
<dbReference type="GO" id="GO:0019367">
    <property type="term" value="P:fatty acid elongation, saturated fatty acid"/>
    <property type="evidence" value="ECO:0007669"/>
    <property type="project" value="TreeGrafter"/>
</dbReference>
<feature type="transmembrane region" description="Helical" evidence="10">
    <location>
        <begin position="381"/>
        <end position="404"/>
    </location>
</feature>
<dbReference type="GO" id="GO:0042761">
    <property type="term" value="P:very long-chain fatty acid biosynthetic process"/>
    <property type="evidence" value="ECO:0007669"/>
    <property type="project" value="TreeGrafter"/>
</dbReference>
<feature type="transmembrane region" description="Helical" evidence="10">
    <location>
        <begin position="160"/>
        <end position="181"/>
    </location>
</feature>
<keyword evidence="9 10" id="KW-0275">Fatty acid biosynthesis</keyword>
<keyword evidence="8 10" id="KW-0472">Membrane</keyword>
<dbReference type="Proteomes" id="UP000183832">
    <property type="component" value="Unassembled WGS sequence"/>
</dbReference>
<feature type="transmembrane region" description="Helical" evidence="10">
    <location>
        <begin position="438"/>
        <end position="458"/>
    </location>
</feature>
<dbReference type="GO" id="GO:0005789">
    <property type="term" value="C:endoplasmic reticulum membrane"/>
    <property type="evidence" value="ECO:0007669"/>
    <property type="project" value="TreeGrafter"/>
</dbReference>
<evidence type="ECO:0000313" key="11">
    <source>
        <dbReference type="EMBL" id="CRK87230.1"/>
    </source>
</evidence>
<feature type="transmembrane region" description="Helical" evidence="10">
    <location>
        <begin position="507"/>
        <end position="528"/>
    </location>
</feature>
<keyword evidence="7 10" id="KW-0443">Lipid metabolism</keyword>
<evidence type="ECO:0000256" key="9">
    <source>
        <dbReference type="ARBA" id="ARBA00023160"/>
    </source>
</evidence>
<reference evidence="11 12" key="1">
    <citation type="submission" date="2015-04" db="EMBL/GenBank/DDBJ databases">
        <authorList>
            <person name="Syromyatnikov M.Y."/>
            <person name="Popov V.N."/>
        </authorList>
    </citation>
    <scope>NUCLEOTIDE SEQUENCE [LARGE SCALE GENOMIC DNA]</scope>
</reference>
<feature type="transmembrane region" description="Helical" evidence="10">
    <location>
        <begin position="227"/>
        <end position="248"/>
    </location>
</feature>
<dbReference type="InterPro" id="IPR002076">
    <property type="entry name" value="ELO_fam"/>
</dbReference>
<evidence type="ECO:0000313" key="12">
    <source>
        <dbReference type="Proteomes" id="UP000183832"/>
    </source>
</evidence>
<dbReference type="STRING" id="568069.A0A1J1HLA5"/>
<evidence type="ECO:0000256" key="3">
    <source>
        <dbReference type="ARBA" id="ARBA00022679"/>
    </source>
</evidence>
<dbReference type="OrthoDB" id="434092at2759"/>
<sequence length="537" mass="63693">MDLYNATLIESAIEIYDTYFHLVASIFLVVICGVYLWFVLVAGPAWMKNREPYNVIHLIRLYNLFQVFACTVYVTRAQQLGFSLKYIFKCEKFENFSDLVRIEVIIGYWLFLVLRTIEFLETVFFVLRKKQNQASFLHIFHHIGSVAMTWLFIISNAELMAVYIAIINSMVHMVMYTYYFLTSFKNGKLEVICLKVKPFITIMQLVQFGIIIAHCIVAVLPDCNAGYFFHLQIINFIVLTFLFGHFFIQSYCRSKKEDRCSYHSNFPKWLTYRKHFPRIRRQLSKLHRDVTTLNLPVLFSTAFLLIVIFAVYMWFIYIYGPKMMKSKRPYKLKNFIRGYNIFQMGACLVLVVRSYQLGFDFRFLWRCEDFSWLSESALNEIVIGTWFFLFLRMFEFIETVFFILRKKENQASFLHVYHHVSTVILMWVYLTYDTELMALYNASINSFIHVIMYGYYFLSSYKGTRECLSFVKPIITIMQLVQFVLIMGHCIIAILPTCYASGIFFHLQIANLCMLTILFSHFFITNYLKKKDSPARL</sequence>
<feature type="transmembrane region" description="Helical" evidence="10">
    <location>
        <begin position="134"/>
        <end position="154"/>
    </location>
</feature>
<keyword evidence="4 10" id="KW-0812">Transmembrane</keyword>
<comment type="similarity">
    <text evidence="10">Belongs to the ELO family.</text>
</comment>
<evidence type="ECO:0000256" key="5">
    <source>
        <dbReference type="ARBA" id="ARBA00022832"/>
    </source>
</evidence>
<dbReference type="GO" id="GO:0034626">
    <property type="term" value="P:fatty acid elongation, polyunsaturated fatty acid"/>
    <property type="evidence" value="ECO:0007669"/>
    <property type="project" value="TreeGrafter"/>
</dbReference>